<dbReference type="InterPro" id="IPR004245">
    <property type="entry name" value="DUF229"/>
</dbReference>
<dbReference type="Gene3D" id="3.90.215.10">
    <property type="entry name" value="Gamma Fibrinogen, chain A, domain 1"/>
    <property type="match status" value="1"/>
</dbReference>
<protein>
    <submittedName>
        <fullName evidence="3">Maker546</fullName>
    </submittedName>
</protein>
<dbReference type="CDD" id="cd00087">
    <property type="entry name" value="FReD"/>
    <property type="match status" value="1"/>
</dbReference>
<reference evidence="3 4" key="1">
    <citation type="submission" date="2015-08" db="EMBL/GenBank/DDBJ databases">
        <title>Ancestral chromatin configuration constrains chromatin evolution on differentiating sex chromosomes in Drosophila.</title>
        <authorList>
            <person name="Zhou Q."/>
            <person name="Bachtrog D."/>
        </authorList>
    </citation>
    <scope>NUCLEOTIDE SEQUENCE [LARGE SCALE GENOMIC DNA]</scope>
    <source>
        <tissue evidence="3">Whole larvae</tissue>
    </source>
</reference>
<dbReference type="AlphaFoldDB" id="A0A0M4EDG0"/>
<dbReference type="Proteomes" id="UP000494163">
    <property type="component" value="Chromosome 2L"/>
</dbReference>
<gene>
    <name evidence="3" type="ORF">Dbus_chr2Lg1945</name>
</gene>
<dbReference type="EMBL" id="CP012523">
    <property type="protein sequence ID" value="ALC39860.1"/>
    <property type="molecule type" value="Genomic_DNA"/>
</dbReference>
<evidence type="ECO:0000256" key="1">
    <source>
        <dbReference type="SAM" id="Coils"/>
    </source>
</evidence>
<dbReference type="SUPFAM" id="SSF56496">
    <property type="entry name" value="Fibrinogen C-terminal domain-like"/>
    <property type="match status" value="1"/>
</dbReference>
<sequence length="407" mass="46331">MLALKPMPCNIGEYLKPMQLKPCRGKSLFRAETVEGRNYLMLAKSEANIISACNVASIESISCKYKRVERRNDAENSYSNASVFRLQPNVAAYAVASGALILRLKCFGRHEALIYHDDCKNQREGIQKELVECEAKIESMKSTIKNLQANRGSGNTAEELEKLQAKIREQETTITTLQATQDKDKSMADPAEATSCLAFGNSSDIQTIRVPGAEAFQVSCDSRFAGAGWTVIQRRVDDSVDFNRNWEEYKNGFGDLRGNFWLGLERLHLMTKFRPHELYIQMEDFKNDTRYARYTNFTIGSEAQSYELLGVGEYDGNAGNALDGGDGYSAKNMKFSTPERDNDKYDYFNCASAFASGWWWNDCFWCNPNGVYVNTETDEYNFLSIKWDAWQKEPMKFVHMMIRPNNN</sequence>
<dbReference type="PANTHER" id="PTHR19143">
    <property type="entry name" value="FIBRINOGEN/TENASCIN/ANGIOPOEITIN"/>
    <property type="match status" value="1"/>
</dbReference>
<evidence type="ECO:0000313" key="3">
    <source>
        <dbReference type="EMBL" id="ALC39860.1"/>
    </source>
</evidence>
<organism evidence="3 4">
    <name type="scientific">Drosophila busckii</name>
    <name type="common">Fruit fly</name>
    <dbReference type="NCBI Taxonomy" id="30019"/>
    <lineage>
        <taxon>Eukaryota</taxon>
        <taxon>Metazoa</taxon>
        <taxon>Ecdysozoa</taxon>
        <taxon>Arthropoda</taxon>
        <taxon>Hexapoda</taxon>
        <taxon>Insecta</taxon>
        <taxon>Pterygota</taxon>
        <taxon>Neoptera</taxon>
        <taxon>Endopterygota</taxon>
        <taxon>Diptera</taxon>
        <taxon>Brachycera</taxon>
        <taxon>Muscomorpha</taxon>
        <taxon>Ephydroidea</taxon>
        <taxon>Drosophilidae</taxon>
        <taxon>Drosophila</taxon>
    </lineage>
</organism>
<dbReference type="GO" id="GO:0005615">
    <property type="term" value="C:extracellular space"/>
    <property type="evidence" value="ECO:0007669"/>
    <property type="project" value="TreeGrafter"/>
</dbReference>
<evidence type="ECO:0000259" key="2">
    <source>
        <dbReference type="PROSITE" id="PS51406"/>
    </source>
</evidence>
<dbReference type="Pfam" id="PF00147">
    <property type="entry name" value="Fibrinogen_C"/>
    <property type="match status" value="1"/>
</dbReference>
<dbReference type="InterPro" id="IPR036056">
    <property type="entry name" value="Fibrinogen-like_C"/>
</dbReference>
<name>A0A0M4EDG0_DROBS</name>
<evidence type="ECO:0000313" key="4">
    <source>
        <dbReference type="Proteomes" id="UP000494163"/>
    </source>
</evidence>
<proteinExistence type="predicted"/>
<dbReference type="SMR" id="A0A0M4EDG0"/>
<dbReference type="InterPro" id="IPR014716">
    <property type="entry name" value="Fibrinogen_a/b/g_C_1"/>
</dbReference>
<feature type="coiled-coil region" evidence="1">
    <location>
        <begin position="116"/>
        <end position="180"/>
    </location>
</feature>
<dbReference type="InterPro" id="IPR050373">
    <property type="entry name" value="Fibrinogen_C-term_domain"/>
</dbReference>
<dbReference type="Gene3D" id="4.10.530.10">
    <property type="entry name" value="Gamma-fibrinogen Carboxyl Terminal Fragment, domain 2"/>
    <property type="match status" value="1"/>
</dbReference>
<feature type="domain" description="Fibrinogen C-terminal" evidence="2">
    <location>
        <begin position="187"/>
        <end position="406"/>
    </location>
</feature>
<dbReference type="InterPro" id="IPR002181">
    <property type="entry name" value="Fibrinogen_a/b/g_C_dom"/>
</dbReference>
<keyword evidence="1" id="KW-0175">Coiled coil</keyword>
<dbReference type="PROSITE" id="PS51406">
    <property type="entry name" value="FIBRINOGEN_C_2"/>
    <property type="match status" value="1"/>
</dbReference>
<dbReference type="SMART" id="SM00186">
    <property type="entry name" value="FBG"/>
    <property type="match status" value="1"/>
</dbReference>
<keyword evidence="4" id="KW-1185">Reference proteome</keyword>
<dbReference type="STRING" id="30019.A0A0M4EDG0"/>
<dbReference type="OMA" id="FNCASAF"/>
<accession>A0A0M4EDG0</accession>
<dbReference type="Pfam" id="PF02995">
    <property type="entry name" value="DUF229"/>
    <property type="match status" value="1"/>
</dbReference>
<dbReference type="OrthoDB" id="413313at2759"/>